<feature type="compositionally biased region" description="Basic residues" evidence="1">
    <location>
        <begin position="76"/>
        <end position="88"/>
    </location>
</feature>
<organism evidence="3 4">
    <name type="scientific">Plakobranchus ocellatus</name>
    <dbReference type="NCBI Taxonomy" id="259542"/>
    <lineage>
        <taxon>Eukaryota</taxon>
        <taxon>Metazoa</taxon>
        <taxon>Spiralia</taxon>
        <taxon>Lophotrochozoa</taxon>
        <taxon>Mollusca</taxon>
        <taxon>Gastropoda</taxon>
        <taxon>Heterobranchia</taxon>
        <taxon>Euthyneura</taxon>
        <taxon>Panpulmonata</taxon>
        <taxon>Sacoglossa</taxon>
        <taxon>Placobranchoidea</taxon>
        <taxon>Plakobranchidae</taxon>
        <taxon>Plakobranchus</taxon>
    </lineage>
</organism>
<comment type="caution">
    <text evidence="3">The sequence shown here is derived from an EMBL/GenBank/DDBJ whole genome shotgun (WGS) entry which is preliminary data.</text>
</comment>
<gene>
    <name evidence="3" type="ORF">PoB_002087500</name>
</gene>
<evidence type="ECO:0000256" key="1">
    <source>
        <dbReference type="SAM" id="MobiDB-lite"/>
    </source>
</evidence>
<feature type="compositionally biased region" description="Polar residues" evidence="1">
    <location>
        <begin position="46"/>
        <end position="57"/>
    </location>
</feature>
<keyword evidence="2" id="KW-1133">Transmembrane helix</keyword>
<keyword evidence="2" id="KW-0812">Transmembrane</keyword>
<keyword evidence="4" id="KW-1185">Reference proteome</keyword>
<name>A0AAV3ZFI4_9GAST</name>
<protein>
    <recommendedName>
        <fullName evidence="5">Secreted protein</fullName>
    </recommendedName>
</protein>
<dbReference type="Proteomes" id="UP000735302">
    <property type="component" value="Unassembled WGS sequence"/>
</dbReference>
<evidence type="ECO:0008006" key="5">
    <source>
        <dbReference type="Google" id="ProtNLM"/>
    </source>
</evidence>
<feature type="compositionally biased region" description="Basic residues" evidence="1">
    <location>
        <begin position="58"/>
        <end position="69"/>
    </location>
</feature>
<dbReference type="EMBL" id="BLXT01002452">
    <property type="protein sequence ID" value="GFN94369.1"/>
    <property type="molecule type" value="Genomic_DNA"/>
</dbReference>
<evidence type="ECO:0000313" key="3">
    <source>
        <dbReference type="EMBL" id="GFN94369.1"/>
    </source>
</evidence>
<feature type="region of interest" description="Disordered" evidence="1">
    <location>
        <begin position="45"/>
        <end position="88"/>
    </location>
</feature>
<keyword evidence="2" id="KW-0472">Membrane</keyword>
<sequence length="88" mass="9961">MPAVCPSTRRQAVRWCVVAVFYLVFSLTFTSLSPSDLTNAFAASRATHTSSNQSNTLRRPHAHDRKRLKFQTARSGFRRSGKGRYCCH</sequence>
<proteinExistence type="predicted"/>
<feature type="transmembrane region" description="Helical" evidence="2">
    <location>
        <begin position="12"/>
        <end position="32"/>
    </location>
</feature>
<evidence type="ECO:0000313" key="4">
    <source>
        <dbReference type="Proteomes" id="UP000735302"/>
    </source>
</evidence>
<dbReference type="AlphaFoldDB" id="A0AAV3ZFI4"/>
<evidence type="ECO:0000256" key="2">
    <source>
        <dbReference type="SAM" id="Phobius"/>
    </source>
</evidence>
<accession>A0AAV3ZFI4</accession>
<reference evidence="3 4" key="1">
    <citation type="journal article" date="2021" name="Elife">
        <title>Chloroplast acquisition without the gene transfer in kleptoplastic sea slugs, Plakobranchus ocellatus.</title>
        <authorList>
            <person name="Maeda T."/>
            <person name="Takahashi S."/>
            <person name="Yoshida T."/>
            <person name="Shimamura S."/>
            <person name="Takaki Y."/>
            <person name="Nagai Y."/>
            <person name="Toyoda A."/>
            <person name="Suzuki Y."/>
            <person name="Arimoto A."/>
            <person name="Ishii H."/>
            <person name="Satoh N."/>
            <person name="Nishiyama T."/>
            <person name="Hasebe M."/>
            <person name="Maruyama T."/>
            <person name="Minagawa J."/>
            <person name="Obokata J."/>
            <person name="Shigenobu S."/>
        </authorList>
    </citation>
    <scope>NUCLEOTIDE SEQUENCE [LARGE SCALE GENOMIC DNA]</scope>
</reference>